<gene>
    <name evidence="4" type="ORF">IDH41_13870</name>
</gene>
<dbReference type="AlphaFoldDB" id="A0A927H7K3"/>
<accession>A0A927H7K3</accession>
<dbReference type="GO" id="GO:0043456">
    <property type="term" value="P:regulation of pentose-phosphate shunt"/>
    <property type="evidence" value="ECO:0007669"/>
    <property type="project" value="TreeGrafter"/>
</dbReference>
<feature type="active site" description="Tele-phosphohistidine intermediate" evidence="2">
    <location>
        <position position="8"/>
    </location>
</feature>
<dbReference type="GO" id="GO:0045820">
    <property type="term" value="P:negative regulation of glycolytic process"/>
    <property type="evidence" value="ECO:0007669"/>
    <property type="project" value="TreeGrafter"/>
</dbReference>
<reference evidence="4" key="1">
    <citation type="submission" date="2020-09" db="EMBL/GenBank/DDBJ databases">
        <title>A novel bacterium of genus Paenibacillus, isolated from South China Sea.</title>
        <authorList>
            <person name="Huang H."/>
            <person name="Mo K."/>
            <person name="Hu Y."/>
        </authorList>
    </citation>
    <scope>NUCLEOTIDE SEQUENCE</scope>
    <source>
        <strain evidence="4">IB182493</strain>
    </source>
</reference>
<proteinExistence type="predicted"/>
<dbReference type="Pfam" id="PF00300">
    <property type="entry name" value="His_Phos_1"/>
    <property type="match status" value="1"/>
</dbReference>
<feature type="binding site" evidence="3">
    <location>
        <begin position="7"/>
        <end position="14"/>
    </location>
    <ligand>
        <name>substrate</name>
    </ligand>
</feature>
<dbReference type="EMBL" id="JACXIY010000015">
    <property type="protein sequence ID" value="MBD2869674.1"/>
    <property type="molecule type" value="Genomic_DNA"/>
</dbReference>
<evidence type="ECO:0000313" key="4">
    <source>
        <dbReference type="EMBL" id="MBD2869674.1"/>
    </source>
</evidence>
<feature type="active site" description="Proton donor/acceptor" evidence="2">
    <location>
        <position position="84"/>
    </location>
</feature>
<feature type="binding site" evidence="3">
    <location>
        <position position="59"/>
    </location>
    <ligand>
        <name>substrate</name>
    </ligand>
</feature>
<dbReference type="PANTHER" id="PTHR46517">
    <property type="entry name" value="FRUCTOSE-2,6-BISPHOSPHATASE TIGAR"/>
    <property type="match status" value="1"/>
</dbReference>
<dbReference type="CDD" id="cd07067">
    <property type="entry name" value="HP_PGM_like"/>
    <property type="match status" value="1"/>
</dbReference>
<dbReference type="SUPFAM" id="SSF53254">
    <property type="entry name" value="Phosphoglycerate mutase-like"/>
    <property type="match status" value="1"/>
</dbReference>
<evidence type="ECO:0000313" key="5">
    <source>
        <dbReference type="Proteomes" id="UP000632125"/>
    </source>
</evidence>
<organism evidence="4 5">
    <name type="scientific">Paenibacillus arenilitoris</name>
    <dbReference type="NCBI Taxonomy" id="2772299"/>
    <lineage>
        <taxon>Bacteria</taxon>
        <taxon>Bacillati</taxon>
        <taxon>Bacillota</taxon>
        <taxon>Bacilli</taxon>
        <taxon>Bacillales</taxon>
        <taxon>Paenibacillaceae</taxon>
        <taxon>Paenibacillus</taxon>
    </lineage>
</organism>
<dbReference type="PANTHER" id="PTHR46517:SF1">
    <property type="entry name" value="FRUCTOSE-2,6-BISPHOSPHATASE TIGAR"/>
    <property type="match status" value="1"/>
</dbReference>
<sequence length="203" mass="22618">MIIGFVRHGRTDWNAEGKIQGQTDIPLNEEGIRQAHALAERLKGEERIWDAVASSDLSRAYRTAGIIAEGLGIPLLDGDARLRERYFGDAEGTKENERHERWGADWRSAAPGVESSAEMKARGLDALAEWVNGYPERNLLVVTHGSFLVGLLAELCPGLTDEHLHNLSYSVLERHGQEWRARVYNCVKHLDGLAGRREGSLLL</sequence>
<dbReference type="Gene3D" id="3.40.50.1240">
    <property type="entry name" value="Phosphoglycerate mutase-like"/>
    <property type="match status" value="1"/>
</dbReference>
<comment type="caution">
    <text evidence="4">The sequence shown here is derived from an EMBL/GenBank/DDBJ whole genome shotgun (WGS) entry which is preliminary data.</text>
</comment>
<evidence type="ECO:0000256" key="3">
    <source>
        <dbReference type="PIRSR" id="PIRSR613078-2"/>
    </source>
</evidence>
<evidence type="ECO:0000256" key="1">
    <source>
        <dbReference type="ARBA" id="ARBA00022801"/>
    </source>
</evidence>
<keyword evidence="1" id="KW-0378">Hydrolase</keyword>
<dbReference type="InterPro" id="IPR051695">
    <property type="entry name" value="Phosphoglycerate_Mutase"/>
</dbReference>
<dbReference type="InterPro" id="IPR029033">
    <property type="entry name" value="His_PPase_superfam"/>
</dbReference>
<dbReference type="Proteomes" id="UP000632125">
    <property type="component" value="Unassembled WGS sequence"/>
</dbReference>
<evidence type="ECO:0000256" key="2">
    <source>
        <dbReference type="PIRSR" id="PIRSR613078-1"/>
    </source>
</evidence>
<dbReference type="SMART" id="SM00855">
    <property type="entry name" value="PGAM"/>
    <property type="match status" value="1"/>
</dbReference>
<dbReference type="RefSeq" id="WP_190861955.1">
    <property type="nucleotide sequence ID" value="NZ_JACXIY010000015.1"/>
</dbReference>
<name>A0A927H7K3_9BACL</name>
<keyword evidence="5" id="KW-1185">Reference proteome</keyword>
<dbReference type="GO" id="GO:0005829">
    <property type="term" value="C:cytosol"/>
    <property type="evidence" value="ECO:0007669"/>
    <property type="project" value="TreeGrafter"/>
</dbReference>
<dbReference type="GO" id="GO:0004331">
    <property type="term" value="F:fructose-2,6-bisphosphate 2-phosphatase activity"/>
    <property type="evidence" value="ECO:0007669"/>
    <property type="project" value="TreeGrafter"/>
</dbReference>
<dbReference type="InterPro" id="IPR013078">
    <property type="entry name" value="His_Pase_superF_clade-1"/>
</dbReference>
<protein>
    <submittedName>
        <fullName evidence="4">Histidine phosphatase family protein</fullName>
    </submittedName>
</protein>